<dbReference type="OrthoDB" id="4775599at2759"/>
<name>A0A9P4LGP3_9PLEO</name>
<feature type="compositionally biased region" description="Polar residues" evidence="1">
    <location>
        <begin position="1"/>
        <end position="11"/>
    </location>
</feature>
<feature type="transmembrane region" description="Helical" evidence="2">
    <location>
        <begin position="34"/>
        <end position="55"/>
    </location>
</feature>
<keyword evidence="4" id="KW-1185">Reference proteome</keyword>
<feature type="non-terminal residue" evidence="3">
    <location>
        <position position="1"/>
    </location>
</feature>
<evidence type="ECO:0000256" key="1">
    <source>
        <dbReference type="SAM" id="MobiDB-lite"/>
    </source>
</evidence>
<organism evidence="3 4">
    <name type="scientific">Setomelanomma holmii</name>
    <dbReference type="NCBI Taxonomy" id="210430"/>
    <lineage>
        <taxon>Eukaryota</taxon>
        <taxon>Fungi</taxon>
        <taxon>Dikarya</taxon>
        <taxon>Ascomycota</taxon>
        <taxon>Pezizomycotina</taxon>
        <taxon>Dothideomycetes</taxon>
        <taxon>Pleosporomycetidae</taxon>
        <taxon>Pleosporales</taxon>
        <taxon>Pleosporineae</taxon>
        <taxon>Phaeosphaeriaceae</taxon>
        <taxon>Setomelanomma</taxon>
    </lineage>
</organism>
<proteinExistence type="predicted"/>
<comment type="caution">
    <text evidence="3">The sequence shown here is derived from an EMBL/GenBank/DDBJ whole genome shotgun (WGS) entry which is preliminary data.</text>
</comment>
<keyword evidence="2" id="KW-1133">Transmembrane helix</keyword>
<feature type="region of interest" description="Disordered" evidence="1">
    <location>
        <begin position="102"/>
        <end position="159"/>
    </location>
</feature>
<dbReference type="EMBL" id="ML978254">
    <property type="protein sequence ID" value="KAF2025891.1"/>
    <property type="molecule type" value="Genomic_DNA"/>
</dbReference>
<accession>A0A9P4LGP3</accession>
<evidence type="ECO:0000256" key="2">
    <source>
        <dbReference type="SAM" id="Phobius"/>
    </source>
</evidence>
<keyword evidence="2" id="KW-0812">Transmembrane</keyword>
<reference evidence="3" key="1">
    <citation type="journal article" date="2020" name="Stud. Mycol.">
        <title>101 Dothideomycetes genomes: a test case for predicting lifestyles and emergence of pathogens.</title>
        <authorList>
            <person name="Haridas S."/>
            <person name="Albert R."/>
            <person name="Binder M."/>
            <person name="Bloem J."/>
            <person name="Labutti K."/>
            <person name="Salamov A."/>
            <person name="Andreopoulos B."/>
            <person name="Baker S."/>
            <person name="Barry K."/>
            <person name="Bills G."/>
            <person name="Bluhm B."/>
            <person name="Cannon C."/>
            <person name="Castanera R."/>
            <person name="Culley D."/>
            <person name="Daum C."/>
            <person name="Ezra D."/>
            <person name="Gonzalez J."/>
            <person name="Henrissat B."/>
            <person name="Kuo A."/>
            <person name="Liang C."/>
            <person name="Lipzen A."/>
            <person name="Lutzoni F."/>
            <person name="Magnuson J."/>
            <person name="Mondo S."/>
            <person name="Nolan M."/>
            <person name="Ohm R."/>
            <person name="Pangilinan J."/>
            <person name="Park H.-J."/>
            <person name="Ramirez L."/>
            <person name="Alfaro M."/>
            <person name="Sun H."/>
            <person name="Tritt A."/>
            <person name="Yoshinaga Y."/>
            <person name="Zwiers L.-H."/>
            <person name="Turgeon B."/>
            <person name="Goodwin S."/>
            <person name="Spatafora J."/>
            <person name="Crous P."/>
            <person name="Grigoriev I."/>
        </authorList>
    </citation>
    <scope>NUCLEOTIDE SEQUENCE</scope>
    <source>
        <strain evidence="3">CBS 110217</strain>
    </source>
</reference>
<feature type="region of interest" description="Disordered" evidence="1">
    <location>
        <begin position="1"/>
        <end position="26"/>
    </location>
</feature>
<evidence type="ECO:0000313" key="3">
    <source>
        <dbReference type="EMBL" id="KAF2025891.1"/>
    </source>
</evidence>
<gene>
    <name evidence="3" type="ORF">EK21DRAFT_26426</name>
</gene>
<feature type="non-terminal residue" evidence="3">
    <location>
        <position position="159"/>
    </location>
</feature>
<feature type="compositionally biased region" description="Basic and acidic residues" evidence="1">
    <location>
        <begin position="102"/>
        <end position="111"/>
    </location>
</feature>
<keyword evidence="2" id="KW-0472">Membrane</keyword>
<protein>
    <submittedName>
        <fullName evidence="3">Uncharacterized protein</fullName>
    </submittedName>
</protein>
<evidence type="ECO:0000313" key="4">
    <source>
        <dbReference type="Proteomes" id="UP000799777"/>
    </source>
</evidence>
<dbReference type="AlphaFoldDB" id="A0A9P4LGP3"/>
<sequence length="159" mass="17614">TSSVASTSTQKGPPDLFPAATSSSTDHTRDATVFNYYFLFLAAFAVLIAALLWWLHRQRKRRKEQMRLSGHNALSQDLEGWAGARRFMHGRHGRYQTSLVRREEGLNEHGEAPPPYQPKSEDTVALEPTAGAENAASPTIPLRTLPRGTATRAGPPEYN</sequence>
<dbReference type="Proteomes" id="UP000799777">
    <property type="component" value="Unassembled WGS sequence"/>
</dbReference>